<evidence type="ECO:0000256" key="1">
    <source>
        <dbReference type="SAM" id="MobiDB-lite"/>
    </source>
</evidence>
<reference evidence="2" key="1">
    <citation type="submission" date="2020-09" db="EMBL/GenBank/DDBJ databases">
        <title>De no assembly of potato wild relative species, Solanum commersonii.</title>
        <authorList>
            <person name="Cho K."/>
        </authorList>
    </citation>
    <scope>NUCLEOTIDE SEQUENCE</scope>
    <source>
        <strain evidence="2">LZ3.2</strain>
        <tissue evidence="2">Leaf</tissue>
    </source>
</reference>
<feature type="compositionally biased region" description="Basic and acidic residues" evidence="1">
    <location>
        <begin position="1"/>
        <end position="12"/>
    </location>
</feature>
<proteinExistence type="predicted"/>
<dbReference type="Proteomes" id="UP000824120">
    <property type="component" value="Unassembled WGS sequence"/>
</dbReference>
<feature type="region of interest" description="Disordered" evidence="1">
    <location>
        <begin position="1"/>
        <end position="113"/>
    </location>
</feature>
<protein>
    <submittedName>
        <fullName evidence="2">Uncharacterized protein</fullName>
    </submittedName>
</protein>
<gene>
    <name evidence="2" type="ORF">H5410_064788</name>
</gene>
<sequence>TQPLQTEDHPKEQMSSPSQSKMDKKGVHSPKNVEEVTVPVKGTSSPKLLSVKTKEVISKSPKPKPETPDTEYSGSNDYGSEYNPSLEQFAQDPNEDNDSGISFDSIALHNLDT</sequence>
<organism evidence="2 3">
    <name type="scientific">Solanum commersonii</name>
    <name type="common">Commerson's wild potato</name>
    <name type="synonym">Commerson's nightshade</name>
    <dbReference type="NCBI Taxonomy" id="4109"/>
    <lineage>
        <taxon>Eukaryota</taxon>
        <taxon>Viridiplantae</taxon>
        <taxon>Streptophyta</taxon>
        <taxon>Embryophyta</taxon>
        <taxon>Tracheophyta</taxon>
        <taxon>Spermatophyta</taxon>
        <taxon>Magnoliopsida</taxon>
        <taxon>eudicotyledons</taxon>
        <taxon>Gunneridae</taxon>
        <taxon>Pentapetalae</taxon>
        <taxon>asterids</taxon>
        <taxon>lamiids</taxon>
        <taxon>Solanales</taxon>
        <taxon>Solanaceae</taxon>
        <taxon>Solanoideae</taxon>
        <taxon>Solaneae</taxon>
        <taxon>Solanum</taxon>
    </lineage>
</organism>
<accession>A0A9J5VYF3</accession>
<feature type="compositionally biased region" description="Polar residues" evidence="1">
    <location>
        <begin position="70"/>
        <end position="88"/>
    </location>
</feature>
<name>A0A9J5VYF3_SOLCO</name>
<evidence type="ECO:0000313" key="2">
    <source>
        <dbReference type="EMBL" id="KAG5568201.1"/>
    </source>
</evidence>
<feature type="compositionally biased region" description="Basic and acidic residues" evidence="1">
    <location>
        <begin position="52"/>
        <end position="67"/>
    </location>
</feature>
<keyword evidence="3" id="KW-1185">Reference proteome</keyword>
<dbReference type="AlphaFoldDB" id="A0A9J5VYF3"/>
<comment type="caution">
    <text evidence="2">The sequence shown here is derived from an EMBL/GenBank/DDBJ whole genome shotgun (WGS) entry which is preliminary data.</text>
</comment>
<feature type="non-terminal residue" evidence="2">
    <location>
        <position position="113"/>
    </location>
</feature>
<evidence type="ECO:0000313" key="3">
    <source>
        <dbReference type="Proteomes" id="UP000824120"/>
    </source>
</evidence>
<dbReference type="EMBL" id="JACXVP010000200">
    <property type="protein sequence ID" value="KAG5568201.1"/>
    <property type="molecule type" value="Genomic_DNA"/>
</dbReference>
<feature type="compositionally biased region" description="Basic and acidic residues" evidence="1">
    <location>
        <begin position="21"/>
        <end position="34"/>
    </location>
</feature>